<dbReference type="NCBIfam" id="TIGR01615">
    <property type="entry name" value="A_thal_3542"/>
    <property type="match status" value="1"/>
</dbReference>
<gene>
    <name evidence="1" type="ORF">SADUNF_Sadunf10G0157300</name>
</gene>
<keyword evidence="2" id="KW-1185">Reference proteome</keyword>
<comment type="caution">
    <text evidence="1">The sequence shown here is derived from an EMBL/GenBank/DDBJ whole genome shotgun (WGS) entry which is preliminary data.</text>
</comment>
<dbReference type="EMBL" id="JADGMS010000010">
    <property type="protein sequence ID" value="KAF9674730.1"/>
    <property type="molecule type" value="Genomic_DNA"/>
</dbReference>
<evidence type="ECO:0000313" key="2">
    <source>
        <dbReference type="Proteomes" id="UP000657918"/>
    </source>
</evidence>
<dbReference type="PANTHER" id="PTHR31579:SF39">
    <property type="entry name" value="OS01G0973600 PROTEIN"/>
    <property type="match status" value="1"/>
</dbReference>
<dbReference type="Pfam" id="PF04720">
    <property type="entry name" value="PDDEXK_6"/>
    <property type="match status" value="1"/>
</dbReference>
<proteinExistence type="predicted"/>
<dbReference type="PANTHER" id="PTHR31579">
    <property type="entry name" value="OS03G0796600 PROTEIN"/>
    <property type="match status" value="1"/>
</dbReference>
<sequence length="305" mass="34273">MCAATATRDWWARGIVGEIGGGFSHESEHDLALMVSDFLENGCSSGADSWCSSDSDSGLSDLHHLGDKISFYKRTVTQYESDLLPIVHSLVQLIKESDLHHVKSGPCNASCINFSLVKLLRLSGYDAAVCASKWQGSGKVPGGDHEYIDVVNCINAGNSERVIIDVDFRSHFEIARAVDSYDRILKSLPVIYVGSLTRLKQYLQVMADAARSSLKQNSMPLPPWRSLAYLQAKWHSPYRRQFGPDEQNFSSVDSSDHKQCSGNLKRLLSSLQFEMEGERLMKPIKSDNNWRVKFERRRHSLFRAL</sequence>
<dbReference type="InterPro" id="IPR006502">
    <property type="entry name" value="PDDEXK-like"/>
</dbReference>
<protein>
    <recommendedName>
        <fullName evidence="3">Cruciferin</fullName>
    </recommendedName>
</protein>
<organism evidence="1 2">
    <name type="scientific">Salix dunnii</name>
    <dbReference type="NCBI Taxonomy" id="1413687"/>
    <lineage>
        <taxon>Eukaryota</taxon>
        <taxon>Viridiplantae</taxon>
        <taxon>Streptophyta</taxon>
        <taxon>Embryophyta</taxon>
        <taxon>Tracheophyta</taxon>
        <taxon>Spermatophyta</taxon>
        <taxon>Magnoliopsida</taxon>
        <taxon>eudicotyledons</taxon>
        <taxon>Gunneridae</taxon>
        <taxon>Pentapetalae</taxon>
        <taxon>rosids</taxon>
        <taxon>fabids</taxon>
        <taxon>Malpighiales</taxon>
        <taxon>Salicaceae</taxon>
        <taxon>Saliceae</taxon>
        <taxon>Salix</taxon>
    </lineage>
</organism>
<dbReference type="Proteomes" id="UP000657918">
    <property type="component" value="Unassembled WGS sequence"/>
</dbReference>
<dbReference type="AlphaFoldDB" id="A0A835JP12"/>
<accession>A0A835JP12</accession>
<reference evidence="1 2" key="1">
    <citation type="submission" date="2020-10" db="EMBL/GenBank/DDBJ databases">
        <title>Plant Genome Project.</title>
        <authorList>
            <person name="Zhang R.-G."/>
        </authorList>
    </citation>
    <scope>NUCLEOTIDE SEQUENCE [LARGE SCALE GENOMIC DNA]</scope>
    <source>
        <strain evidence="1">FAFU-HL-1</strain>
        <tissue evidence="1">Leaf</tissue>
    </source>
</reference>
<evidence type="ECO:0008006" key="3">
    <source>
        <dbReference type="Google" id="ProtNLM"/>
    </source>
</evidence>
<name>A0A835JP12_9ROSI</name>
<evidence type="ECO:0000313" key="1">
    <source>
        <dbReference type="EMBL" id="KAF9674730.1"/>
    </source>
</evidence>
<dbReference type="OrthoDB" id="691424at2759"/>